<evidence type="ECO:0000313" key="2">
    <source>
        <dbReference type="EMBL" id="KAL1268907.1"/>
    </source>
</evidence>
<protein>
    <recommendedName>
        <fullName evidence="4">Secreted protein</fullName>
    </recommendedName>
</protein>
<name>A0ABR3MW98_9TELE</name>
<dbReference type="Proteomes" id="UP001558613">
    <property type="component" value="Unassembled WGS sequence"/>
</dbReference>
<sequence length="133" mass="14501">MKRKSSLHPLSCSSLFCLALLLHLSVTLEFSVSLSSFCGECLLVGFLFQSVRLEKSGSRMINTKTAGGVCCGGPRSRRGAKAGVSTLTIYLTLVRSLGLISRRAVLPAHPQLPLAFLRLRLTNLCVIDRESFF</sequence>
<dbReference type="EMBL" id="JAYMGO010000008">
    <property type="protein sequence ID" value="KAL1268907.1"/>
    <property type="molecule type" value="Genomic_DNA"/>
</dbReference>
<evidence type="ECO:0000313" key="3">
    <source>
        <dbReference type="Proteomes" id="UP001558613"/>
    </source>
</evidence>
<proteinExistence type="predicted"/>
<comment type="caution">
    <text evidence="2">The sequence shown here is derived from an EMBL/GenBank/DDBJ whole genome shotgun (WGS) entry which is preliminary data.</text>
</comment>
<accession>A0ABR3MW98</accession>
<keyword evidence="1" id="KW-0732">Signal</keyword>
<reference evidence="2 3" key="1">
    <citation type="submission" date="2023-09" db="EMBL/GenBank/DDBJ databases">
        <authorList>
            <person name="Wang M."/>
        </authorList>
    </citation>
    <scope>NUCLEOTIDE SEQUENCE [LARGE SCALE GENOMIC DNA]</scope>
    <source>
        <strain evidence="2">GT-2023</strain>
        <tissue evidence="2">Liver</tissue>
    </source>
</reference>
<feature type="chain" id="PRO_5046499297" description="Secreted protein" evidence="1">
    <location>
        <begin position="28"/>
        <end position="133"/>
    </location>
</feature>
<feature type="signal peptide" evidence="1">
    <location>
        <begin position="1"/>
        <end position="27"/>
    </location>
</feature>
<gene>
    <name evidence="2" type="ORF">QQF64_031196</name>
</gene>
<organism evidence="2 3">
    <name type="scientific">Cirrhinus molitorella</name>
    <name type="common">mud carp</name>
    <dbReference type="NCBI Taxonomy" id="172907"/>
    <lineage>
        <taxon>Eukaryota</taxon>
        <taxon>Metazoa</taxon>
        <taxon>Chordata</taxon>
        <taxon>Craniata</taxon>
        <taxon>Vertebrata</taxon>
        <taxon>Euteleostomi</taxon>
        <taxon>Actinopterygii</taxon>
        <taxon>Neopterygii</taxon>
        <taxon>Teleostei</taxon>
        <taxon>Ostariophysi</taxon>
        <taxon>Cypriniformes</taxon>
        <taxon>Cyprinidae</taxon>
        <taxon>Labeoninae</taxon>
        <taxon>Labeonini</taxon>
        <taxon>Cirrhinus</taxon>
    </lineage>
</organism>
<evidence type="ECO:0000256" key="1">
    <source>
        <dbReference type="SAM" id="SignalP"/>
    </source>
</evidence>
<keyword evidence="3" id="KW-1185">Reference proteome</keyword>
<evidence type="ECO:0008006" key="4">
    <source>
        <dbReference type="Google" id="ProtNLM"/>
    </source>
</evidence>